<dbReference type="AlphaFoldDB" id="A0A917FFS1"/>
<gene>
    <name evidence="1" type="ORF">GCM10010912_20210</name>
</gene>
<evidence type="ECO:0000313" key="2">
    <source>
        <dbReference type="Proteomes" id="UP000637643"/>
    </source>
</evidence>
<organism evidence="1 2">
    <name type="scientific">Paenibacillus albidus</name>
    <dbReference type="NCBI Taxonomy" id="2041023"/>
    <lineage>
        <taxon>Bacteria</taxon>
        <taxon>Bacillati</taxon>
        <taxon>Bacillota</taxon>
        <taxon>Bacilli</taxon>
        <taxon>Bacillales</taxon>
        <taxon>Paenibacillaceae</taxon>
        <taxon>Paenibacillus</taxon>
    </lineage>
</organism>
<name>A0A917FFS1_9BACL</name>
<reference evidence="1" key="2">
    <citation type="submission" date="2020-09" db="EMBL/GenBank/DDBJ databases">
        <authorList>
            <person name="Sun Q."/>
            <person name="Zhou Y."/>
        </authorList>
    </citation>
    <scope>NUCLEOTIDE SEQUENCE</scope>
    <source>
        <strain evidence="1">CGMCC 1.16134</strain>
    </source>
</reference>
<reference evidence="1" key="1">
    <citation type="journal article" date="2014" name="Int. J. Syst. Evol. Microbiol.">
        <title>Complete genome sequence of Corynebacterium casei LMG S-19264T (=DSM 44701T), isolated from a smear-ripened cheese.</title>
        <authorList>
            <consortium name="US DOE Joint Genome Institute (JGI-PGF)"/>
            <person name="Walter F."/>
            <person name="Albersmeier A."/>
            <person name="Kalinowski J."/>
            <person name="Ruckert C."/>
        </authorList>
    </citation>
    <scope>NUCLEOTIDE SEQUENCE</scope>
    <source>
        <strain evidence="1">CGMCC 1.16134</strain>
    </source>
</reference>
<dbReference type="Proteomes" id="UP000637643">
    <property type="component" value="Unassembled WGS sequence"/>
</dbReference>
<evidence type="ECO:0000313" key="1">
    <source>
        <dbReference type="EMBL" id="GGF74928.1"/>
    </source>
</evidence>
<keyword evidence="2" id="KW-1185">Reference proteome</keyword>
<dbReference type="EMBL" id="BMKR01000007">
    <property type="protein sequence ID" value="GGF74928.1"/>
    <property type="molecule type" value="Genomic_DNA"/>
</dbReference>
<accession>A0A917FFS1</accession>
<protein>
    <submittedName>
        <fullName evidence="1">Uncharacterized protein</fullName>
    </submittedName>
</protein>
<sequence>MEGSIDGECPPCEIRQVLWANEGFHKPWQRFSGYLENRCFTVWPWGQPVRNKVCPSAFPETFALNIVDIVDDDKCPRVD</sequence>
<comment type="caution">
    <text evidence="1">The sequence shown here is derived from an EMBL/GenBank/DDBJ whole genome shotgun (WGS) entry which is preliminary data.</text>
</comment>
<proteinExistence type="predicted"/>